<dbReference type="EMBL" id="ML996103">
    <property type="protein sequence ID" value="KAF2739618.1"/>
    <property type="molecule type" value="Genomic_DNA"/>
</dbReference>
<sequence>MGRGPKFSFPIPGRKSRKKVEADSPLDDTRSIPSIQSTSEWPPRTEDSSSLSKAHRLLGAVPVPSSSKSQSSVPQSPGYMTITVSEASFGSEYTDKLSSTAVDDGAFYPAKRTGMVSRSSSNVLGQTYRDDGRRASNCSSMMSRRLHPQTSNSTMRSYYDPQKSPLSVSQQTSDSAVRDMALRKGMTPVSSNTNLPLTASRPSRSTADEVKRQARKPARLDLSKLFPKPRTAGGIERAEPLLSPSKLVNSPSAMSTASEFFPRPMTREPTPTPNMKGHAKLTKTPRRQQKDPSHHQRPTSPVRMQKRDTYDNAKINVRRPPRGIQHWFEGLDEESEDDTDDEPTPVHAPAPMKPNGTILAPTRKSSLGRIMQDHNASSSRQPTYANPMSSQDYLVFPNPLQCHQLNSPSQFSIQTQESNKTKDSTFSRANLQDSSVLSISSSESESEGEERRRKNKIDVRKSLDVGEDHGEIIIGRAQAFDVRPRPPHRTQSAGKISMMSTSTNAATIEVMYTPEPYTTSFPFTSRHSGYGSRRSSQWSSQDRKSGHYRQPSTIHEDDPKRPKTSGERPLSPSSTSMASAQSEPRLASDQHKLMAVTAEEEALLEMMRRKRAAMAKHSFSEGFKTAMLVEEARQLTPPELRSPRTSAFLTMDSPSLSPARRNTASSRKSVANTMTPLLLPVPTRGRPTNAPDLSGAGTSMLRDSSSCDPDRTDASFSASETSSNRYAHLAPHLLSPPPEFSPLDASFASQTPTTASIASPATTDHASPLPSPVTPGFRTGDSELYVNVKVAGSEPSYDGERDDDTMPVVETGIIVPPSGSIKPTSPSTLPAHQRRRTASSGADVAFTPRAKPSPLPLKSSTPESYDLAPVSETSPAALALPKLPRKSSRRVNTLTVSTADGPARTRRSEHRTSRGGSDGSMTSAPDRRSRITSGSGSHVSRGSNSNSRQRDSVNIGSASTRCSVSEDVLAAWGSLGGLRDYDYRRVGGM</sequence>
<protein>
    <submittedName>
        <fullName evidence="2">Uncharacterized protein</fullName>
    </submittedName>
</protein>
<evidence type="ECO:0000313" key="2">
    <source>
        <dbReference type="EMBL" id="KAF2739618.1"/>
    </source>
</evidence>
<feature type="compositionally biased region" description="Low complexity" evidence="1">
    <location>
        <begin position="571"/>
        <end position="582"/>
    </location>
</feature>
<feature type="region of interest" description="Disordered" evidence="1">
    <location>
        <begin position="637"/>
        <end position="723"/>
    </location>
</feature>
<evidence type="ECO:0000256" key="1">
    <source>
        <dbReference type="SAM" id="MobiDB-lite"/>
    </source>
</evidence>
<feature type="compositionally biased region" description="Polar residues" evidence="1">
    <location>
        <begin position="714"/>
        <end position="723"/>
    </location>
</feature>
<accession>A0A9P4V7U1</accession>
<feature type="compositionally biased region" description="Polar residues" evidence="1">
    <location>
        <begin position="136"/>
        <end position="156"/>
    </location>
</feature>
<feature type="compositionally biased region" description="Acidic residues" evidence="1">
    <location>
        <begin position="330"/>
        <end position="343"/>
    </location>
</feature>
<feature type="compositionally biased region" description="Polar residues" evidence="1">
    <location>
        <begin position="164"/>
        <end position="175"/>
    </location>
</feature>
<name>A0A9P4V7U1_9PLEO</name>
<reference evidence="2" key="1">
    <citation type="journal article" date="2020" name="Stud. Mycol.">
        <title>101 Dothideomycetes genomes: a test case for predicting lifestyles and emergence of pathogens.</title>
        <authorList>
            <person name="Haridas S."/>
            <person name="Albert R."/>
            <person name="Binder M."/>
            <person name="Bloem J."/>
            <person name="Labutti K."/>
            <person name="Salamov A."/>
            <person name="Andreopoulos B."/>
            <person name="Baker S."/>
            <person name="Barry K."/>
            <person name="Bills G."/>
            <person name="Bluhm B."/>
            <person name="Cannon C."/>
            <person name="Castanera R."/>
            <person name="Culley D."/>
            <person name="Daum C."/>
            <person name="Ezra D."/>
            <person name="Gonzalez J."/>
            <person name="Henrissat B."/>
            <person name="Kuo A."/>
            <person name="Liang C."/>
            <person name="Lipzen A."/>
            <person name="Lutzoni F."/>
            <person name="Magnuson J."/>
            <person name="Mondo S."/>
            <person name="Nolan M."/>
            <person name="Ohm R."/>
            <person name="Pangilinan J."/>
            <person name="Park H.-J."/>
            <person name="Ramirez L."/>
            <person name="Alfaro M."/>
            <person name="Sun H."/>
            <person name="Tritt A."/>
            <person name="Yoshinaga Y."/>
            <person name="Zwiers L.-H."/>
            <person name="Turgeon B."/>
            <person name="Goodwin S."/>
            <person name="Spatafora J."/>
            <person name="Crous P."/>
            <person name="Grigoriev I."/>
        </authorList>
    </citation>
    <scope>NUCLEOTIDE SEQUENCE</scope>
    <source>
        <strain evidence="2">CBS 125425</strain>
    </source>
</reference>
<feature type="compositionally biased region" description="Polar residues" evidence="1">
    <location>
        <begin position="116"/>
        <end position="125"/>
    </location>
</feature>
<comment type="caution">
    <text evidence="2">The sequence shown here is derived from an EMBL/GenBank/DDBJ whole genome shotgun (WGS) entry which is preliminary data.</text>
</comment>
<feature type="compositionally biased region" description="Polar residues" evidence="1">
    <location>
        <begin position="821"/>
        <end position="830"/>
    </location>
</feature>
<feature type="compositionally biased region" description="Low complexity" evidence="1">
    <location>
        <begin position="525"/>
        <end position="540"/>
    </location>
</feature>
<feature type="compositionally biased region" description="Basic and acidic residues" evidence="1">
    <location>
        <begin position="19"/>
        <end position="30"/>
    </location>
</feature>
<feature type="region of interest" description="Disordered" evidence="1">
    <location>
        <begin position="751"/>
        <end position="770"/>
    </location>
</feature>
<organism evidence="2 3">
    <name type="scientific">Polyplosphaeria fusca</name>
    <dbReference type="NCBI Taxonomy" id="682080"/>
    <lineage>
        <taxon>Eukaryota</taxon>
        <taxon>Fungi</taxon>
        <taxon>Dikarya</taxon>
        <taxon>Ascomycota</taxon>
        <taxon>Pezizomycotina</taxon>
        <taxon>Dothideomycetes</taxon>
        <taxon>Pleosporomycetidae</taxon>
        <taxon>Pleosporales</taxon>
        <taxon>Tetraplosphaeriaceae</taxon>
        <taxon>Polyplosphaeria</taxon>
    </lineage>
</organism>
<feature type="compositionally biased region" description="Low complexity" evidence="1">
    <location>
        <begin position="751"/>
        <end position="763"/>
    </location>
</feature>
<feature type="compositionally biased region" description="Polar residues" evidence="1">
    <location>
        <begin position="643"/>
        <end position="675"/>
    </location>
</feature>
<feature type="region of interest" description="Disordered" evidence="1">
    <location>
        <begin position="116"/>
        <end position="360"/>
    </location>
</feature>
<dbReference type="OrthoDB" id="5244050at2759"/>
<feature type="region of interest" description="Disordered" evidence="1">
    <location>
        <begin position="521"/>
        <end position="592"/>
    </location>
</feature>
<feature type="compositionally biased region" description="Basic and acidic residues" evidence="1">
    <location>
        <begin position="554"/>
        <end position="566"/>
    </location>
</feature>
<feature type="region of interest" description="Disordered" evidence="1">
    <location>
        <begin position="410"/>
        <end position="455"/>
    </location>
</feature>
<dbReference type="AlphaFoldDB" id="A0A9P4V7U1"/>
<feature type="compositionally biased region" description="Basic and acidic residues" evidence="1">
    <location>
        <begin position="206"/>
        <end position="222"/>
    </location>
</feature>
<feature type="compositionally biased region" description="Polar residues" evidence="1">
    <location>
        <begin position="931"/>
        <end position="960"/>
    </location>
</feature>
<gene>
    <name evidence="2" type="ORF">EJ04DRAFT_508506</name>
</gene>
<feature type="region of interest" description="Disordered" evidence="1">
    <location>
        <begin position="811"/>
        <end position="960"/>
    </location>
</feature>
<feature type="compositionally biased region" description="Polar residues" evidence="1">
    <location>
        <begin position="31"/>
        <end position="40"/>
    </location>
</feature>
<feature type="compositionally biased region" description="Low complexity" evidence="1">
    <location>
        <begin position="434"/>
        <end position="443"/>
    </location>
</feature>
<proteinExistence type="predicted"/>
<feature type="compositionally biased region" description="Basic residues" evidence="1">
    <location>
        <begin position="277"/>
        <end position="287"/>
    </location>
</feature>
<keyword evidence="3" id="KW-1185">Reference proteome</keyword>
<feature type="compositionally biased region" description="Polar residues" evidence="1">
    <location>
        <begin position="188"/>
        <end position="205"/>
    </location>
</feature>
<feature type="region of interest" description="Disordered" evidence="1">
    <location>
        <begin position="1"/>
        <end position="78"/>
    </location>
</feature>
<feature type="compositionally biased region" description="Low complexity" evidence="1">
    <location>
        <begin position="61"/>
        <end position="77"/>
    </location>
</feature>
<dbReference type="Proteomes" id="UP000799444">
    <property type="component" value="Unassembled WGS sequence"/>
</dbReference>
<feature type="compositionally biased region" description="Polar residues" evidence="1">
    <location>
        <begin position="246"/>
        <end position="258"/>
    </location>
</feature>
<evidence type="ECO:0000313" key="3">
    <source>
        <dbReference type="Proteomes" id="UP000799444"/>
    </source>
</evidence>